<feature type="chain" id="PRO_5026120459" evidence="1">
    <location>
        <begin position="20"/>
        <end position="140"/>
    </location>
</feature>
<dbReference type="Proteomes" id="UP000433309">
    <property type="component" value="Unassembled WGS sequence"/>
</dbReference>
<gene>
    <name evidence="2" type="ORF">GJ699_14655</name>
</gene>
<accession>A0A6I2L099</accession>
<dbReference type="AlphaFoldDB" id="A0A6I2L099"/>
<evidence type="ECO:0000313" key="2">
    <source>
        <dbReference type="EMBL" id="MRW91232.1"/>
    </source>
</evidence>
<proteinExistence type="predicted"/>
<sequence length="140" mass="15563">MKTQWLLGTLLCATLCVQAQENNDRVMIPAPRLSIDLPARHYFMERTQMKEFRGEYTLSNGQTLTLSGNDYAMYAEVSGQGKHKLVAANRNTFVALDRKIKVQIDRSPDGDIGGEVLMAVPARMADSGEMGETVVRLATR</sequence>
<dbReference type="RefSeq" id="WP_154377426.1">
    <property type="nucleotide sequence ID" value="NZ_WKJK01000007.1"/>
</dbReference>
<feature type="signal peptide" evidence="1">
    <location>
        <begin position="1"/>
        <end position="19"/>
    </location>
</feature>
<comment type="caution">
    <text evidence="2">The sequence shown here is derived from an EMBL/GenBank/DDBJ whole genome shotgun (WGS) entry which is preliminary data.</text>
</comment>
<name>A0A6I2L099_9BURK</name>
<evidence type="ECO:0000256" key="1">
    <source>
        <dbReference type="SAM" id="SignalP"/>
    </source>
</evidence>
<organism evidence="2 3">
    <name type="scientific">Duganella guangzhouensis</name>
    <dbReference type="NCBI Taxonomy" id="2666084"/>
    <lineage>
        <taxon>Bacteria</taxon>
        <taxon>Pseudomonadati</taxon>
        <taxon>Pseudomonadota</taxon>
        <taxon>Betaproteobacteria</taxon>
        <taxon>Burkholderiales</taxon>
        <taxon>Oxalobacteraceae</taxon>
        <taxon>Telluria group</taxon>
        <taxon>Duganella</taxon>
    </lineage>
</organism>
<evidence type="ECO:0000313" key="3">
    <source>
        <dbReference type="Proteomes" id="UP000433309"/>
    </source>
</evidence>
<keyword evidence="1" id="KW-0732">Signal</keyword>
<dbReference type="EMBL" id="WKJK01000007">
    <property type="protein sequence ID" value="MRW91232.1"/>
    <property type="molecule type" value="Genomic_DNA"/>
</dbReference>
<reference evidence="2 3" key="1">
    <citation type="submission" date="2019-11" db="EMBL/GenBank/DDBJ databases">
        <title>Novel species isolated from a subtropical stream in China.</title>
        <authorList>
            <person name="Lu H."/>
        </authorList>
    </citation>
    <scope>NUCLEOTIDE SEQUENCE [LARGE SCALE GENOMIC DNA]</scope>
    <source>
        <strain evidence="2 3">FT80W</strain>
    </source>
</reference>
<protein>
    <submittedName>
        <fullName evidence="2">Uncharacterized protein</fullName>
    </submittedName>
</protein>
<keyword evidence="3" id="KW-1185">Reference proteome</keyword>